<name>A0A7Y3RLT7_9PROT</name>
<comment type="similarity">
    <text evidence="1">Belongs to the ComF/GntX family.</text>
</comment>
<feature type="domain" description="Phosphoribosyltransferase" evidence="2">
    <location>
        <begin position="220"/>
        <end position="264"/>
    </location>
</feature>
<dbReference type="RefSeq" id="WP_173198517.1">
    <property type="nucleotide sequence ID" value="NZ_JABFCX010000002.1"/>
</dbReference>
<keyword evidence="4" id="KW-1185">Reference proteome</keyword>
<dbReference type="InterPro" id="IPR029057">
    <property type="entry name" value="PRTase-like"/>
</dbReference>
<protein>
    <submittedName>
        <fullName evidence="3">ComF family protein</fullName>
    </submittedName>
</protein>
<dbReference type="EMBL" id="JABFCX010000002">
    <property type="protein sequence ID" value="NNU16360.1"/>
    <property type="molecule type" value="Genomic_DNA"/>
</dbReference>
<sequence>MDHRGAVPLGLSAIWQRLSLRQALGRSKRLSEALLFPASCPLTGEPLADAGEFSAEGWAKLEHSSDRGCTLCGGPVPAERDGPLCGPCAAPDRYPRNLCGKGRLDRLRSGVVYGEAVAKLILELKYADRHDVAAPLAALLRQAVTELDPPKDAILVPVPLHPQRLRQRRYNQALVLARALGKRSGHLVEAEFLFRRKATPQQKGLGFDARFRNLTGAFEASDRAKGRNIVIVDDVLTSGATLVGCARALRRNGARSVMAVTVARVFPDSKDAQVELPEI</sequence>
<comment type="caution">
    <text evidence="3">The sequence shown here is derived from an EMBL/GenBank/DDBJ whole genome shotgun (WGS) entry which is preliminary data.</text>
</comment>
<proteinExistence type="inferred from homology"/>
<evidence type="ECO:0000313" key="3">
    <source>
        <dbReference type="EMBL" id="NNU16360.1"/>
    </source>
</evidence>
<dbReference type="Proteomes" id="UP000536835">
    <property type="component" value="Unassembled WGS sequence"/>
</dbReference>
<gene>
    <name evidence="3" type="ORF">HK107_08510</name>
</gene>
<dbReference type="SUPFAM" id="SSF53271">
    <property type="entry name" value="PRTase-like"/>
    <property type="match status" value="1"/>
</dbReference>
<dbReference type="InterPro" id="IPR000836">
    <property type="entry name" value="PRTase_dom"/>
</dbReference>
<evidence type="ECO:0000256" key="1">
    <source>
        <dbReference type="ARBA" id="ARBA00008007"/>
    </source>
</evidence>
<dbReference type="Gene3D" id="3.40.50.2020">
    <property type="match status" value="1"/>
</dbReference>
<accession>A0A7Y3RLT7</accession>
<evidence type="ECO:0000313" key="4">
    <source>
        <dbReference type="Proteomes" id="UP000536835"/>
    </source>
</evidence>
<dbReference type="Pfam" id="PF00156">
    <property type="entry name" value="Pribosyltran"/>
    <property type="match status" value="1"/>
</dbReference>
<dbReference type="AlphaFoldDB" id="A0A7Y3RLT7"/>
<reference evidence="3 4" key="1">
    <citation type="submission" date="2020-05" db="EMBL/GenBank/DDBJ databases">
        <title>Parvularcula mediterraneae sp. nov., isolated from polypropylene straw from shallow seawater of the seashore of Laganas in Zakynthos island, Greece.</title>
        <authorList>
            <person name="Szabo I."/>
            <person name="Al-Omari J."/>
            <person name="Rado J."/>
            <person name="Szerdahelyi G.S."/>
        </authorList>
    </citation>
    <scope>NUCLEOTIDE SEQUENCE [LARGE SCALE GENOMIC DNA]</scope>
    <source>
        <strain evidence="3 4">ZS-1/3</strain>
    </source>
</reference>
<dbReference type="PANTHER" id="PTHR47505">
    <property type="entry name" value="DNA UTILIZATION PROTEIN YHGH"/>
    <property type="match status" value="1"/>
</dbReference>
<organism evidence="3 4">
    <name type="scientific">Parvularcula mediterranea</name>
    <dbReference type="NCBI Taxonomy" id="2732508"/>
    <lineage>
        <taxon>Bacteria</taxon>
        <taxon>Pseudomonadati</taxon>
        <taxon>Pseudomonadota</taxon>
        <taxon>Alphaproteobacteria</taxon>
        <taxon>Parvularculales</taxon>
        <taxon>Parvularculaceae</taxon>
        <taxon>Parvularcula</taxon>
    </lineage>
</organism>
<evidence type="ECO:0000259" key="2">
    <source>
        <dbReference type="Pfam" id="PF00156"/>
    </source>
</evidence>
<dbReference type="CDD" id="cd06223">
    <property type="entry name" value="PRTases_typeI"/>
    <property type="match status" value="1"/>
</dbReference>
<dbReference type="InterPro" id="IPR051910">
    <property type="entry name" value="ComF/GntX_DNA_util-trans"/>
</dbReference>
<dbReference type="PANTHER" id="PTHR47505:SF1">
    <property type="entry name" value="DNA UTILIZATION PROTEIN YHGH"/>
    <property type="match status" value="1"/>
</dbReference>